<reference evidence="1" key="1">
    <citation type="submission" date="2014-11" db="EMBL/GenBank/DDBJ databases">
        <authorList>
            <person name="Amaro Gonzalez C."/>
        </authorList>
    </citation>
    <scope>NUCLEOTIDE SEQUENCE</scope>
</reference>
<sequence>MRVNTVLLSLKGKYCSLEIHKTNIISQKKSRQSETRRHILLFKLGF</sequence>
<dbReference type="EMBL" id="GBXM01092172">
    <property type="protein sequence ID" value="JAH16405.1"/>
    <property type="molecule type" value="Transcribed_RNA"/>
</dbReference>
<organism evidence="1">
    <name type="scientific">Anguilla anguilla</name>
    <name type="common">European freshwater eel</name>
    <name type="synonym">Muraena anguilla</name>
    <dbReference type="NCBI Taxonomy" id="7936"/>
    <lineage>
        <taxon>Eukaryota</taxon>
        <taxon>Metazoa</taxon>
        <taxon>Chordata</taxon>
        <taxon>Craniata</taxon>
        <taxon>Vertebrata</taxon>
        <taxon>Euteleostomi</taxon>
        <taxon>Actinopterygii</taxon>
        <taxon>Neopterygii</taxon>
        <taxon>Teleostei</taxon>
        <taxon>Anguilliformes</taxon>
        <taxon>Anguillidae</taxon>
        <taxon>Anguilla</taxon>
    </lineage>
</organism>
<dbReference type="AlphaFoldDB" id="A0A0E9QJ89"/>
<reference evidence="1" key="2">
    <citation type="journal article" date="2015" name="Fish Shellfish Immunol.">
        <title>Early steps in the European eel (Anguilla anguilla)-Vibrio vulnificus interaction in the gills: Role of the RtxA13 toxin.</title>
        <authorList>
            <person name="Callol A."/>
            <person name="Pajuelo D."/>
            <person name="Ebbesson L."/>
            <person name="Teles M."/>
            <person name="MacKenzie S."/>
            <person name="Amaro C."/>
        </authorList>
    </citation>
    <scope>NUCLEOTIDE SEQUENCE</scope>
</reference>
<name>A0A0E9QJ89_ANGAN</name>
<proteinExistence type="predicted"/>
<evidence type="ECO:0000313" key="1">
    <source>
        <dbReference type="EMBL" id="JAH16405.1"/>
    </source>
</evidence>
<accession>A0A0E9QJ89</accession>
<protein>
    <submittedName>
        <fullName evidence="1">Uncharacterized protein</fullName>
    </submittedName>
</protein>